<dbReference type="Proteomes" id="UP000268857">
    <property type="component" value="Unassembled WGS sequence"/>
</dbReference>
<evidence type="ECO:0000313" key="2">
    <source>
        <dbReference type="Proteomes" id="UP000268857"/>
    </source>
</evidence>
<evidence type="ECO:0000313" key="1">
    <source>
        <dbReference type="EMBL" id="RUR84634.1"/>
    </source>
</evidence>
<proteinExistence type="predicted"/>
<dbReference type="EMBL" id="RSCJ01000004">
    <property type="protein sequence ID" value="RUR84634.1"/>
    <property type="molecule type" value="Genomic_DNA"/>
</dbReference>
<dbReference type="RefSeq" id="WP_016875567.1">
    <property type="nucleotide sequence ID" value="NZ_AJLN01000100.1"/>
</dbReference>
<accession>A0A433NN47</accession>
<dbReference type="OrthoDB" id="489479at2"/>
<name>A0A433NN47_CHLFR</name>
<reference evidence="1 2" key="1">
    <citation type="journal article" date="2019" name="Genome Biol. Evol.">
        <title>Day and night: Metabolic profiles and evolutionary relationships of six axenic non-marine cyanobacteria.</title>
        <authorList>
            <person name="Will S.E."/>
            <person name="Henke P."/>
            <person name="Boedeker C."/>
            <person name="Huang S."/>
            <person name="Brinkmann H."/>
            <person name="Rohde M."/>
            <person name="Jarek M."/>
            <person name="Friedl T."/>
            <person name="Seufert S."/>
            <person name="Schumacher M."/>
            <person name="Overmann J."/>
            <person name="Neumann-Schaal M."/>
            <person name="Petersen J."/>
        </authorList>
    </citation>
    <scope>NUCLEOTIDE SEQUENCE [LARGE SCALE GENOMIC DNA]</scope>
    <source>
        <strain evidence="1 2">PCC 6912</strain>
    </source>
</reference>
<gene>
    <name evidence="1" type="ORF">PCC6912_15290</name>
</gene>
<comment type="caution">
    <text evidence="1">The sequence shown here is derived from an EMBL/GenBank/DDBJ whole genome shotgun (WGS) entry which is preliminary data.</text>
</comment>
<sequence>MQNSSDIKEFYEQQAQLAAAQLDFGLPLTTCEAEVRDGINSCFQPFPEARKTDELENSVYQFNKILDSLGA</sequence>
<organism evidence="1 2">
    <name type="scientific">Chlorogloeopsis fritschii PCC 6912</name>
    <dbReference type="NCBI Taxonomy" id="211165"/>
    <lineage>
        <taxon>Bacteria</taxon>
        <taxon>Bacillati</taxon>
        <taxon>Cyanobacteriota</taxon>
        <taxon>Cyanophyceae</taxon>
        <taxon>Nostocales</taxon>
        <taxon>Chlorogloeopsidaceae</taxon>
        <taxon>Chlorogloeopsis</taxon>
    </lineage>
</organism>
<keyword evidence="2" id="KW-1185">Reference proteome</keyword>
<protein>
    <submittedName>
        <fullName evidence="1">Uncharacterized protein</fullName>
    </submittedName>
</protein>
<dbReference type="AlphaFoldDB" id="A0A433NN47"/>